<name>A0ABM9D4R5_9BACT</name>
<feature type="domain" description="Response regulatory" evidence="3">
    <location>
        <begin position="8"/>
        <end position="122"/>
    </location>
</feature>
<dbReference type="SUPFAM" id="SSF52172">
    <property type="entry name" value="CheY-like"/>
    <property type="match status" value="1"/>
</dbReference>
<dbReference type="EMBL" id="OW150024">
    <property type="protein sequence ID" value="CAH2030221.1"/>
    <property type="molecule type" value="Genomic_DNA"/>
</dbReference>
<dbReference type="SMART" id="SM00448">
    <property type="entry name" value="REC"/>
    <property type="match status" value="1"/>
</dbReference>
<dbReference type="PANTHER" id="PTHR44591:SF3">
    <property type="entry name" value="RESPONSE REGULATORY DOMAIN-CONTAINING PROTEIN"/>
    <property type="match status" value="1"/>
</dbReference>
<keyword evidence="5" id="KW-1185">Reference proteome</keyword>
<dbReference type="InterPro" id="IPR011006">
    <property type="entry name" value="CheY-like_superfamily"/>
</dbReference>
<dbReference type="InterPro" id="IPR001789">
    <property type="entry name" value="Sig_transdc_resp-reg_receiver"/>
</dbReference>
<keyword evidence="1 2" id="KW-0597">Phosphoprotein</keyword>
<sequence>MTAERLKRVLVVDDEENTRLALTRLLSREGFQVLTAANGNEALCQLRSQPAELIITDLHMPEMNGLAFLRELNREHPMSNVIMITAFGEVESYLEALNLGVFEYINKPIRLEELKRVMNKIFPDLHSEHGLERSTSS</sequence>
<evidence type="ECO:0000259" key="3">
    <source>
        <dbReference type="PROSITE" id="PS50110"/>
    </source>
</evidence>
<evidence type="ECO:0000256" key="1">
    <source>
        <dbReference type="ARBA" id="ARBA00022553"/>
    </source>
</evidence>
<protein>
    <submittedName>
        <fullName evidence="4">Response regulator receiver protein</fullName>
    </submittedName>
</protein>
<dbReference type="RefSeq" id="WP_305731172.1">
    <property type="nucleotide sequence ID" value="NZ_OW150024.1"/>
</dbReference>
<evidence type="ECO:0000313" key="4">
    <source>
        <dbReference type="EMBL" id="CAH2030221.1"/>
    </source>
</evidence>
<reference evidence="4 5" key="1">
    <citation type="submission" date="2022-03" db="EMBL/GenBank/DDBJ databases">
        <authorList>
            <person name="Koch H."/>
        </authorList>
    </citation>
    <scope>NUCLEOTIDE SEQUENCE [LARGE SCALE GENOMIC DNA]</scope>
    <source>
        <strain evidence="4 5">G1</strain>
    </source>
</reference>
<organism evidence="4 5">
    <name type="scientific">Trichlorobacter ammonificans</name>
    <dbReference type="NCBI Taxonomy" id="2916410"/>
    <lineage>
        <taxon>Bacteria</taxon>
        <taxon>Pseudomonadati</taxon>
        <taxon>Thermodesulfobacteriota</taxon>
        <taxon>Desulfuromonadia</taxon>
        <taxon>Geobacterales</taxon>
        <taxon>Geobacteraceae</taxon>
        <taxon>Trichlorobacter</taxon>
    </lineage>
</organism>
<proteinExistence type="predicted"/>
<feature type="modified residue" description="4-aspartylphosphate" evidence="2">
    <location>
        <position position="57"/>
    </location>
</feature>
<evidence type="ECO:0000313" key="5">
    <source>
        <dbReference type="Proteomes" id="UP001295463"/>
    </source>
</evidence>
<accession>A0ABM9D4R5</accession>
<dbReference type="InterPro" id="IPR050595">
    <property type="entry name" value="Bact_response_regulator"/>
</dbReference>
<dbReference type="PROSITE" id="PS50110">
    <property type="entry name" value="RESPONSE_REGULATORY"/>
    <property type="match status" value="1"/>
</dbReference>
<evidence type="ECO:0000256" key="2">
    <source>
        <dbReference type="PROSITE-ProRule" id="PRU00169"/>
    </source>
</evidence>
<dbReference type="Gene3D" id="3.40.50.2300">
    <property type="match status" value="1"/>
</dbReference>
<dbReference type="Pfam" id="PF00072">
    <property type="entry name" value="Response_reg"/>
    <property type="match status" value="1"/>
</dbReference>
<gene>
    <name evidence="4" type="ORF">GEAMG1_0399</name>
</gene>
<dbReference type="Proteomes" id="UP001295463">
    <property type="component" value="Chromosome"/>
</dbReference>
<dbReference type="PANTHER" id="PTHR44591">
    <property type="entry name" value="STRESS RESPONSE REGULATOR PROTEIN 1"/>
    <property type="match status" value="1"/>
</dbReference>